<dbReference type="OrthoDB" id="5593200at2759"/>
<name>A0A194PUV5_PAPXU</name>
<dbReference type="RefSeq" id="XP_013179207.1">
    <property type="nucleotide sequence ID" value="XM_013323753.1"/>
</dbReference>
<gene>
    <name evidence="10 11" type="primary">LOC106126238</name>
    <name evidence="8" type="ORF">RR46_04893</name>
</gene>
<evidence type="ECO:0000256" key="4">
    <source>
        <dbReference type="ARBA" id="ARBA00022553"/>
    </source>
</evidence>
<evidence type="ECO:0000313" key="10">
    <source>
        <dbReference type="RefSeq" id="XP_013179207.1"/>
    </source>
</evidence>
<dbReference type="EMBL" id="KQ459592">
    <property type="protein sequence ID" value="KPI96768.1"/>
    <property type="molecule type" value="Genomic_DNA"/>
</dbReference>
<keyword evidence="3" id="KW-0217">Developmental protein</keyword>
<keyword evidence="5" id="KW-0221">Differentiation</keyword>
<dbReference type="STRING" id="66420.A0A194PUV5"/>
<keyword evidence="9" id="KW-1185">Reference proteome</keyword>
<evidence type="ECO:0000313" key="8">
    <source>
        <dbReference type="EMBL" id="KPI96768.1"/>
    </source>
</evidence>
<evidence type="ECO:0000256" key="2">
    <source>
        <dbReference type="ARBA" id="ARBA00022245"/>
    </source>
</evidence>
<sequence length="153" mass="17281">MVCDGPDPPENSPNNLTPPPRHELINGNNEESDDEQSEYFGYEPLPQGPDGAIIDIDDRDEDTEGIYAEDQEVPSQDVPAIEPIENVLVREVWSTPRSTDSIQMDNERAQEVMSAMANFALPEASIPEWAQSISEEQWKQTLNDRLERLRNNS</sequence>
<keyword evidence="6" id="KW-0744">Spermatogenesis</keyword>
<protein>
    <recommendedName>
        <fullName evidence="2">Male-enhanced antigen 1</fullName>
    </recommendedName>
</protein>
<accession>A0A194PUV5</accession>
<evidence type="ECO:0000256" key="3">
    <source>
        <dbReference type="ARBA" id="ARBA00022473"/>
    </source>
</evidence>
<evidence type="ECO:0000256" key="6">
    <source>
        <dbReference type="ARBA" id="ARBA00022871"/>
    </source>
</evidence>
<evidence type="ECO:0000256" key="7">
    <source>
        <dbReference type="SAM" id="MobiDB-lite"/>
    </source>
</evidence>
<feature type="region of interest" description="Disordered" evidence="7">
    <location>
        <begin position="1"/>
        <end position="50"/>
    </location>
</feature>
<dbReference type="GO" id="GO:0030154">
    <property type="term" value="P:cell differentiation"/>
    <property type="evidence" value="ECO:0007669"/>
    <property type="project" value="UniProtKB-KW"/>
</dbReference>
<dbReference type="AlphaFoldDB" id="A0A194PUV5"/>
<dbReference type="InterPro" id="IPR009685">
    <property type="entry name" value="MEA1"/>
</dbReference>
<dbReference type="GeneID" id="106126238"/>
<evidence type="ECO:0000313" key="9">
    <source>
        <dbReference type="Proteomes" id="UP000053268"/>
    </source>
</evidence>
<dbReference type="KEGG" id="pxu:106126238"/>
<dbReference type="Proteomes" id="UP000694872">
    <property type="component" value="Unplaced"/>
</dbReference>
<reference evidence="10 11" key="2">
    <citation type="submission" date="2025-04" db="UniProtKB">
        <authorList>
            <consortium name="RefSeq"/>
        </authorList>
    </citation>
    <scope>IDENTIFICATION</scope>
</reference>
<keyword evidence="4" id="KW-0597">Phosphoprotein</keyword>
<dbReference type="RefSeq" id="XP_013179217.1">
    <property type="nucleotide sequence ID" value="XM_013323763.1"/>
</dbReference>
<evidence type="ECO:0000256" key="1">
    <source>
        <dbReference type="ARBA" id="ARBA00002540"/>
    </source>
</evidence>
<dbReference type="Pfam" id="PF06910">
    <property type="entry name" value="MEA1"/>
    <property type="match status" value="1"/>
</dbReference>
<dbReference type="PANTHER" id="PTHR17005">
    <property type="entry name" value="MALE-ENHANCED ANTIGEN-1"/>
    <property type="match status" value="1"/>
</dbReference>
<organism evidence="8 9">
    <name type="scientific">Papilio xuthus</name>
    <name type="common">Asian swallowtail butterfly</name>
    <dbReference type="NCBI Taxonomy" id="66420"/>
    <lineage>
        <taxon>Eukaryota</taxon>
        <taxon>Metazoa</taxon>
        <taxon>Ecdysozoa</taxon>
        <taxon>Arthropoda</taxon>
        <taxon>Hexapoda</taxon>
        <taxon>Insecta</taxon>
        <taxon>Pterygota</taxon>
        <taxon>Neoptera</taxon>
        <taxon>Endopterygota</taxon>
        <taxon>Lepidoptera</taxon>
        <taxon>Glossata</taxon>
        <taxon>Ditrysia</taxon>
        <taxon>Papilionoidea</taxon>
        <taxon>Papilionidae</taxon>
        <taxon>Papilioninae</taxon>
        <taxon>Papilio</taxon>
    </lineage>
</organism>
<proteinExistence type="predicted"/>
<dbReference type="GO" id="GO:0007283">
    <property type="term" value="P:spermatogenesis"/>
    <property type="evidence" value="ECO:0007669"/>
    <property type="project" value="UniProtKB-KW"/>
</dbReference>
<feature type="compositionally biased region" description="Pro residues" evidence="7">
    <location>
        <begin position="1"/>
        <end position="19"/>
    </location>
</feature>
<reference evidence="8 9" key="1">
    <citation type="journal article" date="2015" name="Nat. Commun.">
        <title>Outbred genome sequencing and CRISPR/Cas9 gene editing in butterflies.</title>
        <authorList>
            <person name="Li X."/>
            <person name="Fan D."/>
            <person name="Zhang W."/>
            <person name="Liu G."/>
            <person name="Zhang L."/>
            <person name="Zhao L."/>
            <person name="Fang X."/>
            <person name="Chen L."/>
            <person name="Dong Y."/>
            <person name="Chen Y."/>
            <person name="Ding Y."/>
            <person name="Zhao R."/>
            <person name="Feng M."/>
            <person name="Zhu Y."/>
            <person name="Feng Y."/>
            <person name="Jiang X."/>
            <person name="Zhu D."/>
            <person name="Xiang H."/>
            <person name="Feng X."/>
            <person name="Li S."/>
            <person name="Wang J."/>
            <person name="Zhang G."/>
            <person name="Kronforst M.R."/>
            <person name="Wang W."/>
        </authorList>
    </citation>
    <scope>NUCLEOTIDE SEQUENCE [LARGE SCALE GENOMIC DNA]</scope>
    <source>
        <strain evidence="8">Ya'a_city_454_Px</strain>
        <tissue evidence="8">Whole body</tissue>
    </source>
</reference>
<dbReference type="Proteomes" id="UP000053268">
    <property type="component" value="Unassembled WGS sequence"/>
</dbReference>
<evidence type="ECO:0000256" key="5">
    <source>
        <dbReference type="ARBA" id="ARBA00022782"/>
    </source>
</evidence>
<evidence type="ECO:0000313" key="11">
    <source>
        <dbReference type="RefSeq" id="XP_013179217.1"/>
    </source>
</evidence>
<comment type="function">
    <text evidence="1">May play an important role in spermatogenesis and/or testis development.</text>
</comment>